<evidence type="ECO:0000256" key="6">
    <source>
        <dbReference type="SAM" id="Coils"/>
    </source>
</evidence>
<evidence type="ECO:0000313" key="8">
    <source>
        <dbReference type="EMBL" id="NXL71046.1"/>
    </source>
</evidence>
<gene>
    <name evidence="8" type="primary">Ttll7</name>
    <name evidence="8" type="ORF">LEPASP_R05753</name>
</gene>
<dbReference type="InterPro" id="IPR004344">
    <property type="entry name" value="TTL/TTLL_fam"/>
</dbReference>
<feature type="region of interest" description="Disordered" evidence="7">
    <location>
        <begin position="514"/>
        <end position="570"/>
    </location>
</feature>
<dbReference type="FunFam" id="3.30.470.20:FF:000009">
    <property type="entry name" value="tubulin polyglutamylase TTLL5 isoform X1"/>
    <property type="match status" value="1"/>
</dbReference>
<organism evidence="8 9">
    <name type="scientific">Leptocoma aspasia</name>
    <dbReference type="NCBI Taxonomy" id="2585812"/>
    <lineage>
        <taxon>Eukaryota</taxon>
        <taxon>Metazoa</taxon>
        <taxon>Chordata</taxon>
        <taxon>Craniata</taxon>
        <taxon>Vertebrata</taxon>
        <taxon>Euteleostomi</taxon>
        <taxon>Archelosauria</taxon>
        <taxon>Archosauria</taxon>
        <taxon>Dinosauria</taxon>
        <taxon>Saurischia</taxon>
        <taxon>Theropoda</taxon>
        <taxon>Coelurosauria</taxon>
        <taxon>Aves</taxon>
        <taxon>Neognathae</taxon>
        <taxon>Neoaves</taxon>
        <taxon>Telluraves</taxon>
        <taxon>Australaves</taxon>
        <taxon>Passeriformes</taxon>
        <taxon>Passeroidea</taxon>
        <taxon>Nectariniidae</taxon>
        <taxon>Leptocoma</taxon>
    </lineage>
</organism>
<dbReference type="GO" id="GO:0036064">
    <property type="term" value="C:ciliary basal body"/>
    <property type="evidence" value="ECO:0007669"/>
    <property type="project" value="TreeGrafter"/>
</dbReference>
<feature type="non-terminal residue" evidence="8">
    <location>
        <position position="1"/>
    </location>
</feature>
<proteinExistence type="inferred from homology"/>
<protein>
    <submittedName>
        <fullName evidence="8">TTLL7 polyglutamylase</fullName>
    </submittedName>
</protein>
<evidence type="ECO:0000256" key="2">
    <source>
        <dbReference type="ARBA" id="ARBA00022598"/>
    </source>
</evidence>
<keyword evidence="4" id="KW-0547">Nucleotide-binding</keyword>
<dbReference type="GO" id="GO:0070740">
    <property type="term" value="F:tubulin-glutamic acid ligase activity"/>
    <property type="evidence" value="ECO:0007669"/>
    <property type="project" value="TreeGrafter"/>
</dbReference>
<feature type="compositionally biased region" description="Basic and acidic residues" evidence="7">
    <location>
        <begin position="561"/>
        <end position="570"/>
    </location>
</feature>
<dbReference type="PANTHER" id="PTHR12241:SF147">
    <property type="entry name" value="TUBULIN POLYGLUTAMYLASE TTLL7"/>
    <property type="match status" value="1"/>
</dbReference>
<dbReference type="Gene3D" id="3.30.470.20">
    <property type="entry name" value="ATP-grasp fold, B domain"/>
    <property type="match status" value="1"/>
</dbReference>
<feature type="compositionally biased region" description="Low complexity" evidence="7">
    <location>
        <begin position="596"/>
        <end position="613"/>
    </location>
</feature>
<evidence type="ECO:0000313" key="9">
    <source>
        <dbReference type="Proteomes" id="UP000558164"/>
    </source>
</evidence>
<feature type="coiled-coil region" evidence="6">
    <location>
        <begin position="371"/>
        <end position="439"/>
    </location>
</feature>
<feature type="region of interest" description="Disordered" evidence="7">
    <location>
        <begin position="582"/>
        <end position="613"/>
    </location>
</feature>
<dbReference type="SUPFAM" id="SSF56059">
    <property type="entry name" value="Glutathione synthetase ATP-binding domain-like"/>
    <property type="match status" value="1"/>
</dbReference>
<keyword evidence="5" id="KW-0067">ATP-binding</keyword>
<evidence type="ECO:0000256" key="4">
    <source>
        <dbReference type="ARBA" id="ARBA00022741"/>
    </source>
</evidence>
<dbReference type="OrthoDB" id="202825at2759"/>
<sequence>DNHGTAPLTLSSELPYQSTIKRKVRKKKKNGVITANIAGTKYEIVRVVIQEMGFVKTRDEDETANLIWSDCAVQQEKIAELRNYQRINHFPGMGEICRKDFLARNMTKMIKSQPQEYSFIPRTWIFPAEYTQFQNYVKELKKKRRQKTFIVKPANGAMGHGISLIRNGEKLQAQDHLIVQEYLEKPFLMEGYKFDLRVYILVTSCDPLKIFLYHDGLVRMGTEKYHPPSDSNLSQLYMHLTNYSVNKHNEHFERDETEDKGSKRSIKWFTEFLETNNLDVSKFWSDISELVVKTLIVAEPHVLHAYRMCRPGQAPGSDSVCFEVLGFDILLDRKLKPWLLEINRAPSFGTDQKIDYDVKKGVLLNALKLLNIRTSDKRKNLAQQKAEAQKRLYGQGPVKKLLPGSSDWEKQRHTLERRKQELKERLAQVRKQISKEEHENRHMGNYRRIYPPDDKTLLEKYESLLATAFQTFLAGRAASLQREMNNPLKRMKEEDILDLLEQCEIDDEKLMGKCTRQRGPKPLCSMPESAHSLRKQKNHSSDSSCDSDSSVSESGEESEKEDLNEKKEKKVSYDLEENKYKSLERSGKLNDHFSKESPSYSSPTSSTSPIRRSVSCPRSISILTLQSQGAEQRPFSAKASLQTQRPSSVNRSHSLSRSPSSARFPQTGTLGTLNSSGSESLLQQKTKEQEVALTKETLLLINDLRVKFPGKTNEESELIIEDIMDNWKYHKPKVSSYWLVKLDSAKQRKVLDIVRTSVRAVLQHVWKAPDIENLHLHRLFNRVFNRLLWSHGQGLWNCFCNSGSSWETIFSKGSEAVTPEQLQCCQRIVQLCKHCLLVVYKHSSDSRGSPTGLSHHWDDTRYKFEHFPPELYI</sequence>
<evidence type="ECO:0000256" key="3">
    <source>
        <dbReference type="ARBA" id="ARBA00022701"/>
    </source>
</evidence>
<feature type="compositionally biased region" description="Low complexity" evidence="7">
    <location>
        <begin position="541"/>
        <end position="553"/>
    </location>
</feature>
<feature type="compositionally biased region" description="Low complexity" evidence="7">
    <location>
        <begin position="645"/>
        <end position="665"/>
    </location>
</feature>
<keyword evidence="6" id="KW-0175">Coiled coil</keyword>
<comment type="caution">
    <text evidence="8">The sequence shown here is derived from an EMBL/GenBank/DDBJ whole genome shotgun (WGS) entry which is preliminary data.</text>
</comment>
<dbReference type="PROSITE" id="PS51221">
    <property type="entry name" value="TTL"/>
    <property type="match status" value="1"/>
</dbReference>
<dbReference type="GO" id="GO:0005524">
    <property type="term" value="F:ATP binding"/>
    <property type="evidence" value="ECO:0007669"/>
    <property type="project" value="UniProtKB-KW"/>
</dbReference>
<feature type="non-terminal residue" evidence="8">
    <location>
        <position position="873"/>
    </location>
</feature>
<feature type="compositionally biased region" description="Basic and acidic residues" evidence="7">
    <location>
        <begin position="582"/>
        <end position="595"/>
    </location>
</feature>
<feature type="compositionally biased region" description="Polar residues" evidence="7">
    <location>
        <begin position="666"/>
        <end position="684"/>
    </location>
</feature>
<evidence type="ECO:0000256" key="1">
    <source>
        <dbReference type="ARBA" id="ARBA00006820"/>
    </source>
</evidence>
<accession>A0A7L0UV83</accession>
<dbReference type="PANTHER" id="PTHR12241">
    <property type="entry name" value="TUBULIN POLYGLUTAMYLASE"/>
    <property type="match status" value="1"/>
</dbReference>
<name>A0A7L0UV83_9PASE</name>
<keyword evidence="9" id="KW-1185">Reference proteome</keyword>
<dbReference type="GO" id="GO:0000226">
    <property type="term" value="P:microtubule cytoskeleton organization"/>
    <property type="evidence" value="ECO:0007669"/>
    <property type="project" value="TreeGrafter"/>
</dbReference>
<dbReference type="GO" id="GO:0015631">
    <property type="term" value="F:tubulin binding"/>
    <property type="evidence" value="ECO:0007669"/>
    <property type="project" value="TreeGrafter"/>
</dbReference>
<evidence type="ECO:0000256" key="5">
    <source>
        <dbReference type="ARBA" id="ARBA00022840"/>
    </source>
</evidence>
<dbReference type="AlphaFoldDB" id="A0A7L0UV83"/>
<dbReference type="Proteomes" id="UP000558164">
    <property type="component" value="Unassembled WGS sequence"/>
</dbReference>
<reference evidence="8 9" key="1">
    <citation type="submission" date="2019-09" db="EMBL/GenBank/DDBJ databases">
        <title>Bird 10,000 Genomes (B10K) Project - Family phase.</title>
        <authorList>
            <person name="Zhang G."/>
        </authorList>
    </citation>
    <scope>NUCLEOTIDE SEQUENCE [LARGE SCALE GENOMIC DNA]</scope>
    <source>
        <strain evidence="8">B10K-DU-001-35</strain>
        <tissue evidence="8">Muscle</tissue>
    </source>
</reference>
<dbReference type="GO" id="GO:0005874">
    <property type="term" value="C:microtubule"/>
    <property type="evidence" value="ECO:0007669"/>
    <property type="project" value="UniProtKB-KW"/>
</dbReference>
<feature type="region of interest" description="Disordered" evidence="7">
    <location>
        <begin position="626"/>
        <end position="687"/>
    </location>
</feature>
<comment type="similarity">
    <text evidence="1">Belongs to the tubulin--tyrosine ligase family.</text>
</comment>
<keyword evidence="3" id="KW-0493">Microtubule</keyword>
<dbReference type="Pfam" id="PF03133">
    <property type="entry name" value="TTL"/>
    <property type="match status" value="1"/>
</dbReference>
<keyword evidence="2" id="KW-0436">Ligase</keyword>
<evidence type="ECO:0000256" key="7">
    <source>
        <dbReference type="SAM" id="MobiDB-lite"/>
    </source>
</evidence>
<dbReference type="EMBL" id="VXAX01001274">
    <property type="protein sequence ID" value="NXL71046.1"/>
    <property type="molecule type" value="Genomic_DNA"/>
</dbReference>